<sequence>MIADTARKTKGAIIPAESPLAKPMPALVVFGVDKSGKPHAAWFGVTDVRLATKAADTIGFRTFVLCDEAQRAATADLPQGRVFGSGRAFVPFVAREVYERLQALADEPKCLTSSSIRVVAQGPAEPADDDAGCPGGSGPVDPRYPRSWAGIANGSLVLITEGEDDGWYEAVVVASKPGGEFTLQWRDWPDLPLLVRRRDEMALLHPNAAAAAAA</sequence>
<dbReference type="KEGG" id="mphy:MCBMB27_04211"/>
<organism evidence="2 4">
    <name type="scientific">Methylobacterium phyllosphaerae</name>
    <dbReference type="NCBI Taxonomy" id="418223"/>
    <lineage>
        <taxon>Bacteria</taxon>
        <taxon>Pseudomonadati</taxon>
        <taxon>Pseudomonadota</taxon>
        <taxon>Alphaproteobacteria</taxon>
        <taxon>Hyphomicrobiales</taxon>
        <taxon>Methylobacteriaceae</taxon>
        <taxon>Methylobacterium</taxon>
    </lineage>
</organism>
<evidence type="ECO:0000313" key="4">
    <source>
        <dbReference type="Proteomes" id="UP000199140"/>
    </source>
</evidence>
<dbReference type="Proteomes" id="UP000199140">
    <property type="component" value="Unassembled WGS sequence"/>
</dbReference>
<name>A0AAE8HXK9_9HYPH</name>
<gene>
    <name evidence="1" type="ORF">MCBMB27_04211</name>
    <name evidence="2" type="ORF">SAMN05192567_13914</name>
</gene>
<reference evidence="1 3" key="1">
    <citation type="submission" date="2016-04" db="EMBL/GenBank/DDBJ databases">
        <title>Complete genome sequencing and analysis of CBMB27, Methylobacterium phyllosphaerae isolated from leaf tissues of rice (Oryza sativa L.).</title>
        <authorList>
            <person name="Lee Y."/>
            <person name="Hwangbo K."/>
            <person name="Chung H."/>
            <person name="Yoo J."/>
            <person name="Kim K.Y."/>
            <person name="Sa T.M."/>
            <person name="Um Y."/>
            <person name="Madhaiyan M."/>
        </authorList>
    </citation>
    <scope>NUCLEOTIDE SEQUENCE [LARGE SCALE GENOMIC DNA]</scope>
    <source>
        <strain evidence="1 3">CBMB27</strain>
    </source>
</reference>
<dbReference type="RefSeq" id="WP_083683641.1">
    <property type="nucleotide sequence ID" value="NZ_CP015367.1"/>
</dbReference>
<evidence type="ECO:0000313" key="2">
    <source>
        <dbReference type="EMBL" id="SFH64488.1"/>
    </source>
</evidence>
<proteinExistence type="predicted"/>
<reference evidence="2 4" key="2">
    <citation type="submission" date="2016-10" db="EMBL/GenBank/DDBJ databases">
        <authorList>
            <person name="Varghese N."/>
            <person name="Submissions S."/>
        </authorList>
    </citation>
    <scope>NUCLEOTIDE SEQUENCE [LARGE SCALE GENOMIC DNA]</scope>
    <source>
        <strain evidence="2 4">CBMB27</strain>
    </source>
</reference>
<dbReference type="EMBL" id="FOPK01000039">
    <property type="protein sequence ID" value="SFH64488.1"/>
    <property type="molecule type" value="Genomic_DNA"/>
</dbReference>
<evidence type="ECO:0000313" key="1">
    <source>
        <dbReference type="EMBL" id="APT33502.1"/>
    </source>
</evidence>
<dbReference type="EMBL" id="CP015367">
    <property type="protein sequence ID" value="APT33502.1"/>
    <property type="molecule type" value="Genomic_DNA"/>
</dbReference>
<accession>A0AAE8HXK9</accession>
<dbReference type="AlphaFoldDB" id="A0AAE8HXK9"/>
<evidence type="ECO:0000313" key="3">
    <source>
        <dbReference type="Proteomes" id="UP000185487"/>
    </source>
</evidence>
<dbReference type="Proteomes" id="UP000185487">
    <property type="component" value="Chromosome"/>
</dbReference>
<protein>
    <submittedName>
        <fullName evidence="2">Uncharacterized protein</fullName>
    </submittedName>
</protein>
<keyword evidence="3" id="KW-1185">Reference proteome</keyword>